<dbReference type="OrthoDB" id="482456at2"/>
<reference evidence="3 4" key="1">
    <citation type="submission" date="2019-02" db="EMBL/GenBank/DDBJ databases">
        <title>Genomic Encyclopedia of Type Strains, Phase IV (KMG-IV): sequencing the most valuable type-strain genomes for metagenomic binning, comparative biology and taxonomic classification.</title>
        <authorList>
            <person name="Goeker M."/>
        </authorList>
    </citation>
    <scope>NUCLEOTIDE SEQUENCE [LARGE SCALE GENOMIC DNA]</scope>
    <source>
        <strain evidence="3 4">DSM 101727</strain>
    </source>
</reference>
<name>A0A4Q7KD31_9PSEU</name>
<dbReference type="Proteomes" id="UP000294257">
    <property type="component" value="Unassembled WGS sequence"/>
</dbReference>
<dbReference type="GO" id="GO:0016829">
    <property type="term" value="F:lyase activity"/>
    <property type="evidence" value="ECO:0007669"/>
    <property type="project" value="UniProtKB-KW"/>
</dbReference>
<accession>A0A4Q7KD31</accession>
<protein>
    <submittedName>
        <fullName evidence="3">Sirohydrochlorin ferrochelatase</fullName>
    </submittedName>
</protein>
<dbReference type="SUPFAM" id="SSF53800">
    <property type="entry name" value="Chelatase"/>
    <property type="match status" value="1"/>
</dbReference>
<evidence type="ECO:0000313" key="4">
    <source>
        <dbReference type="Proteomes" id="UP000294257"/>
    </source>
</evidence>
<gene>
    <name evidence="3" type="ORF">EV193_114142</name>
</gene>
<sequence length="249" mass="25991">MTSPLIAVAHGSRDPRSAATIGDVVDALRARHSGLDVRAAFLDLSTPRLLDVLAGVHAEGHREVVLAPLLLGRAYHAKVDLPALVAEAHTRFPRLSVRVADVLGPDDRLETAVRARLLESIVDDQDPELGIVLAGTGSSHAPANAQVAAVARRWAARAGCAGVAPAFAAATPDVPAAVARLRARGARRIAVASWFLAPGLLPDRVARLAHEAAPGTIMAEPLDAHPDVLDVITDRYAAVLSPATTAWIA</sequence>
<dbReference type="EMBL" id="SGWQ01000014">
    <property type="protein sequence ID" value="RZS31449.1"/>
    <property type="molecule type" value="Genomic_DNA"/>
</dbReference>
<comment type="caution">
    <text evidence="3">The sequence shown here is derived from an EMBL/GenBank/DDBJ whole genome shotgun (WGS) entry which is preliminary data.</text>
</comment>
<evidence type="ECO:0000256" key="1">
    <source>
        <dbReference type="ARBA" id="ARBA00022723"/>
    </source>
</evidence>
<dbReference type="PANTHER" id="PTHR33542">
    <property type="entry name" value="SIROHYDROCHLORIN FERROCHELATASE, CHLOROPLASTIC"/>
    <property type="match status" value="1"/>
</dbReference>
<dbReference type="InterPro" id="IPR002762">
    <property type="entry name" value="CbiX-like"/>
</dbReference>
<dbReference type="InterPro" id="IPR050963">
    <property type="entry name" value="Sirohydro_Cobaltochel/CbiX"/>
</dbReference>
<dbReference type="PANTHER" id="PTHR33542:SF5">
    <property type="entry name" value="FERROCHELATASE CHE1"/>
    <property type="match status" value="1"/>
</dbReference>
<dbReference type="RefSeq" id="WP_130348257.1">
    <property type="nucleotide sequence ID" value="NZ_SGWQ01000014.1"/>
</dbReference>
<dbReference type="Gene3D" id="3.40.50.1400">
    <property type="match status" value="2"/>
</dbReference>
<keyword evidence="1" id="KW-0479">Metal-binding</keyword>
<keyword evidence="2" id="KW-0456">Lyase</keyword>
<keyword evidence="4" id="KW-1185">Reference proteome</keyword>
<dbReference type="CDD" id="cd03416">
    <property type="entry name" value="CbiX_SirB_N"/>
    <property type="match status" value="1"/>
</dbReference>
<dbReference type="AlphaFoldDB" id="A0A4Q7KD31"/>
<organism evidence="3 4">
    <name type="scientific">Herbihabitans rhizosphaerae</name>
    <dbReference type="NCBI Taxonomy" id="1872711"/>
    <lineage>
        <taxon>Bacteria</taxon>
        <taxon>Bacillati</taxon>
        <taxon>Actinomycetota</taxon>
        <taxon>Actinomycetes</taxon>
        <taxon>Pseudonocardiales</taxon>
        <taxon>Pseudonocardiaceae</taxon>
        <taxon>Herbihabitans</taxon>
    </lineage>
</organism>
<dbReference type="GO" id="GO:0046872">
    <property type="term" value="F:metal ion binding"/>
    <property type="evidence" value="ECO:0007669"/>
    <property type="project" value="UniProtKB-KW"/>
</dbReference>
<evidence type="ECO:0000256" key="2">
    <source>
        <dbReference type="ARBA" id="ARBA00023239"/>
    </source>
</evidence>
<evidence type="ECO:0000313" key="3">
    <source>
        <dbReference type="EMBL" id="RZS31449.1"/>
    </source>
</evidence>
<dbReference type="Pfam" id="PF01903">
    <property type="entry name" value="CbiX"/>
    <property type="match status" value="2"/>
</dbReference>
<proteinExistence type="predicted"/>